<dbReference type="Pfam" id="PF00534">
    <property type="entry name" value="Glycos_transf_1"/>
    <property type="match status" value="1"/>
</dbReference>
<evidence type="ECO:0000256" key="2">
    <source>
        <dbReference type="ARBA" id="ARBA00022676"/>
    </source>
</evidence>
<keyword evidence="3 7" id="KW-0808">Transferase</keyword>
<proteinExistence type="predicted"/>
<dbReference type="PANTHER" id="PTHR45947:SF3">
    <property type="entry name" value="SULFOQUINOVOSYL TRANSFERASE SQD2"/>
    <property type="match status" value="1"/>
</dbReference>
<reference evidence="7 8" key="1">
    <citation type="submission" date="2023-09" db="EMBL/GenBank/DDBJ databases">
        <title>Microbacterium fusihabitans sp. nov., Microbacterium phycihabitans sp. nov., and Microbacterium cervinum sp. nov., isolated from dried seaweeds of beach.</title>
        <authorList>
            <person name="Lee S.D."/>
        </authorList>
    </citation>
    <scope>NUCLEOTIDE SEQUENCE [LARGE SCALE GENOMIC DNA]</scope>
    <source>
        <strain evidence="7 8">KSW2-29</strain>
    </source>
</reference>
<keyword evidence="8" id="KW-1185">Reference proteome</keyword>
<evidence type="ECO:0000313" key="8">
    <source>
        <dbReference type="Proteomes" id="UP001261125"/>
    </source>
</evidence>
<dbReference type="Gene3D" id="3.40.50.2000">
    <property type="entry name" value="Glycogen Phosphorylase B"/>
    <property type="match status" value="2"/>
</dbReference>
<dbReference type="PANTHER" id="PTHR45947">
    <property type="entry name" value="SULFOQUINOVOSYL TRANSFERASE SQD2"/>
    <property type="match status" value="1"/>
</dbReference>
<sequence>MHVVMFADQHLESLGGAQVSMRLQKRFLERAGHVVTVVAPRLHRPASDDPAYLDLPSIAITPDREYALTWPGARTDRFLDAEMGARLPADVVHVQADFWGAFIGHRFAARHGLPVVHTMHNRVDVGIEATAPFPSLVLRVLNAWARRALPSPAARRAARHGGGPSRDAHDDPRAARGSATSEATVAGGPSAATPRAARRSGVPSQDAGEAPRDPRDSTSSDGSTPLVPVSRIDGWAFLHRLARLSRAVTAPSAHFARRLERHGVAPSVDVIWNGIDDDVLDAALAFGSSARRPGRPRFVWLGRMSPEKRLLPFLEAVVASGIDAEVEVIGGGAQLSAAQRLVERERPTAAVVFSGRLPYAETLARLADADAVVQTSIGFETQGMTVFEAASLGTPAVVSDPDIAAELGGGTWSVADATVPALADALRRAAADIAAGSPVRAEPSIAERFRQSSRTAAMVAVYERVIRSGR</sequence>
<feature type="domain" description="Glycosyl transferase family 1" evidence="5">
    <location>
        <begin position="289"/>
        <end position="407"/>
    </location>
</feature>
<evidence type="ECO:0000256" key="4">
    <source>
        <dbReference type="SAM" id="MobiDB-lite"/>
    </source>
</evidence>
<dbReference type="EMBL" id="JAWDIT010000002">
    <property type="protein sequence ID" value="MDU0345254.1"/>
    <property type="molecule type" value="Genomic_DNA"/>
</dbReference>
<gene>
    <name evidence="7" type="ORF">RWH44_06010</name>
</gene>
<feature type="compositionally biased region" description="Low complexity" evidence="4">
    <location>
        <begin position="186"/>
        <end position="201"/>
    </location>
</feature>
<feature type="domain" description="Glycosyltransferase subfamily 4-like N-terminal" evidence="6">
    <location>
        <begin position="15"/>
        <end position="150"/>
    </location>
</feature>
<dbReference type="InterPro" id="IPR001296">
    <property type="entry name" value="Glyco_trans_1"/>
</dbReference>
<accession>A0ABU3SKD1</accession>
<dbReference type="RefSeq" id="WP_316003862.1">
    <property type="nucleotide sequence ID" value="NZ_JAWDIT010000002.1"/>
</dbReference>
<dbReference type="SUPFAM" id="SSF53756">
    <property type="entry name" value="UDP-Glycosyltransferase/glycogen phosphorylase"/>
    <property type="match status" value="1"/>
</dbReference>
<evidence type="ECO:0000313" key="7">
    <source>
        <dbReference type="EMBL" id="MDU0345254.1"/>
    </source>
</evidence>
<name>A0ABU3SKD1_9MICO</name>
<comment type="caution">
    <text evidence="7">The sequence shown here is derived from an EMBL/GenBank/DDBJ whole genome shotgun (WGS) entry which is preliminary data.</text>
</comment>
<protein>
    <recommendedName>
        <fullName evidence="1">D-inositol 3-phosphate glycosyltransferase</fullName>
    </recommendedName>
</protein>
<keyword evidence="2 7" id="KW-0328">Glycosyltransferase</keyword>
<dbReference type="Proteomes" id="UP001261125">
    <property type="component" value="Unassembled WGS sequence"/>
</dbReference>
<dbReference type="InterPro" id="IPR050194">
    <property type="entry name" value="Glycosyltransferase_grp1"/>
</dbReference>
<evidence type="ECO:0000259" key="5">
    <source>
        <dbReference type="Pfam" id="PF00534"/>
    </source>
</evidence>
<evidence type="ECO:0000256" key="3">
    <source>
        <dbReference type="ARBA" id="ARBA00022679"/>
    </source>
</evidence>
<feature type="compositionally biased region" description="Basic and acidic residues" evidence="4">
    <location>
        <begin position="209"/>
        <end position="218"/>
    </location>
</feature>
<feature type="region of interest" description="Disordered" evidence="4">
    <location>
        <begin position="151"/>
        <end position="225"/>
    </location>
</feature>
<evidence type="ECO:0000256" key="1">
    <source>
        <dbReference type="ARBA" id="ARBA00021292"/>
    </source>
</evidence>
<evidence type="ECO:0000259" key="6">
    <source>
        <dbReference type="Pfam" id="PF13439"/>
    </source>
</evidence>
<dbReference type="GO" id="GO:0016757">
    <property type="term" value="F:glycosyltransferase activity"/>
    <property type="evidence" value="ECO:0007669"/>
    <property type="project" value="UniProtKB-KW"/>
</dbReference>
<organism evidence="7 8">
    <name type="scientific">Microbacterium phycohabitans</name>
    <dbReference type="NCBI Taxonomy" id="3075993"/>
    <lineage>
        <taxon>Bacteria</taxon>
        <taxon>Bacillati</taxon>
        <taxon>Actinomycetota</taxon>
        <taxon>Actinomycetes</taxon>
        <taxon>Micrococcales</taxon>
        <taxon>Microbacteriaceae</taxon>
        <taxon>Microbacterium</taxon>
    </lineage>
</organism>
<dbReference type="InterPro" id="IPR028098">
    <property type="entry name" value="Glyco_trans_4-like_N"/>
</dbReference>
<dbReference type="Pfam" id="PF13439">
    <property type="entry name" value="Glyco_transf_4"/>
    <property type="match status" value="1"/>
</dbReference>